<evidence type="ECO:0000259" key="2">
    <source>
        <dbReference type="PROSITE" id="PS50250"/>
    </source>
</evidence>
<dbReference type="Gene3D" id="1.10.10.10">
    <property type="entry name" value="Winged helix-like DNA-binding domain superfamily/Winged helix DNA-binding domain"/>
    <property type="match status" value="1"/>
</dbReference>
<evidence type="ECO:0000313" key="3">
    <source>
        <dbReference type="EMBL" id="KIO31075.1"/>
    </source>
</evidence>
<reference evidence="4" key="2">
    <citation type="submission" date="2015-01" db="EMBL/GenBank/DDBJ databases">
        <title>Evolutionary Origins and Diversification of the Mycorrhizal Mutualists.</title>
        <authorList>
            <consortium name="DOE Joint Genome Institute"/>
            <consortium name="Mycorrhizal Genomics Consortium"/>
            <person name="Kohler A."/>
            <person name="Kuo A."/>
            <person name="Nagy L.G."/>
            <person name="Floudas D."/>
            <person name="Copeland A."/>
            <person name="Barry K.W."/>
            <person name="Cichocki N."/>
            <person name="Veneault-Fourrey C."/>
            <person name="LaButti K."/>
            <person name="Lindquist E.A."/>
            <person name="Lipzen A."/>
            <person name="Lundell T."/>
            <person name="Morin E."/>
            <person name="Murat C."/>
            <person name="Riley R."/>
            <person name="Ohm R."/>
            <person name="Sun H."/>
            <person name="Tunlid A."/>
            <person name="Henrissat B."/>
            <person name="Grigoriev I.V."/>
            <person name="Hibbett D.S."/>
            <person name="Martin F."/>
        </authorList>
    </citation>
    <scope>NUCLEOTIDE SEQUENCE [LARGE SCALE GENOMIC DNA]</scope>
    <source>
        <strain evidence="4">MUT 4182</strain>
    </source>
</reference>
<keyword evidence="4" id="KW-1185">Reference proteome</keyword>
<dbReference type="GO" id="GO:0003690">
    <property type="term" value="F:double-stranded DNA binding"/>
    <property type="evidence" value="ECO:0007669"/>
    <property type="project" value="InterPro"/>
</dbReference>
<dbReference type="PANTHER" id="PTHR12732">
    <property type="entry name" value="UNCHARACTERIZED PROTEASOME COMPONENT REGION PCI-CONTAINING"/>
    <property type="match status" value="1"/>
</dbReference>
<gene>
    <name evidence="3" type="ORF">M407DRAFT_241970</name>
</gene>
<sequence length="405" mass="46165">MNFTTFLVELSRALVSNNGNRVAYLLSATGPGAQELLKDLKETTRLGLLKYQNVVESPWDEVGIAHVQVIVRISEGNFVDAYTEQATMAKAFERAFISLQAWVLPALFMVLKDLRDLAEKADDSRFQQGQGSDSPSLEDAARICNKAFTDCVMDRTVGDESRKWGIYHVVGLIFKCYFSVNKIALSRNIIRALSANKDIPPIQEYPRSDQVTFKYYVGMLSFLNERYDESEQELTFAFDVCHRGATRNQELILNYLIPLQLMRGKLPSPGLLQLFPRLEELYTPFLKAIRSGNVTEYDAALDWAEPRLVEMGVYLAVEKARELCMRGLFRKVWKLLNKDSRIQIEQFHKAFRLLGQDMPMEETECLLANMIFKGYIKGYISHERQTVVLAKGDAAFPKINGIKRA</sequence>
<dbReference type="PROSITE" id="PS50250">
    <property type="entry name" value="PCI"/>
    <property type="match status" value="1"/>
</dbReference>
<dbReference type="GO" id="GO:0006368">
    <property type="term" value="P:transcription elongation by RNA polymerase II"/>
    <property type="evidence" value="ECO:0007669"/>
    <property type="project" value="TreeGrafter"/>
</dbReference>
<dbReference type="GO" id="GO:0000973">
    <property type="term" value="P:post-transcriptional tethering of RNA polymerase II gene DNA at nuclear periphery"/>
    <property type="evidence" value="ECO:0007669"/>
    <property type="project" value="TreeGrafter"/>
</dbReference>
<dbReference type="Proteomes" id="UP000054248">
    <property type="component" value="Unassembled WGS sequence"/>
</dbReference>
<dbReference type="SMART" id="SM00753">
    <property type="entry name" value="PAM"/>
    <property type="match status" value="1"/>
</dbReference>
<reference evidence="3 4" key="1">
    <citation type="submission" date="2014-04" db="EMBL/GenBank/DDBJ databases">
        <authorList>
            <consortium name="DOE Joint Genome Institute"/>
            <person name="Kuo A."/>
            <person name="Girlanda M."/>
            <person name="Perotto S."/>
            <person name="Kohler A."/>
            <person name="Nagy L.G."/>
            <person name="Floudas D."/>
            <person name="Copeland A."/>
            <person name="Barry K.W."/>
            <person name="Cichocki N."/>
            <person name="Veneault-Fourrey C."/>
            <person name="LaButti K."/>
            <person name="Lindquist E.A."/>
            <person name="Lipzen A."/>
            <person name="Lundell T."/>
            <person name="Morin E."/>
            <person name="Murat C."/>
            <person name="Sun H."/>
            <person name="Tunlid A."/>
            <person name="Henrissat B."/>
            <person name="Grigoriev I.V."/>
            <person name="Hibbett D.S."/>
            <person name="Martin F."/>
            <person name="Nordberg H.P."/>
            <person name="Cantor M.N."/>
            <person name="Hua S.X."/>
        </authorList>
    </citation>
    <scope>NUCLEOTIDE SEQUENCE [LARGE SCALE GENOMIC DNA]</scope>
    <source>
        <strain evidence="3 4">MUT 4182</strain>
    </source>
</reference>
<dbReference type="InterPro" id="IPR036388">
    <property type="entry name" value="WH-like_DNA-bd_sf"/>
</dbReference>
<protein>
    <recommendedName>
        <fullName evidence="2">PCI domain-containing protein</fullName>
    </recommendedName>
</protein>
<dbReference type="OrthoDB" id="10252687at2759"/>
<dbReference type="AlphaFoldDB" id="A0A0C3QH26"/>
<name>A0A0C3QH26_9AGAM</name>
<feature type="non-terminal residue" evidence="3">
    <location>
        <position position="1"/>
    </location>
</feature>
<dbReference type="HOGENOM" id="CLU_031567_2_1_1"/>
<dbReference type="InterPro" id="IPR045114">
    <property type="entry name" value="Csn12-like"/>
</dbReference>
<dbReference type="GO" id="GO:0003723">
    <property type="term" value="F:RNA binding"/>
    <property type="evidence" value="ECO:0007669"/>
    <property type="project" value="InterPro"/>
</dbReference>
<accession>A0A0C3QH26</accession>
<dbReference type="GO" id="GO:0016973">
    <property type="term" value="P:poly(A)+ mRNA export from nucleus"/>
    <property type="evidence" value="ECO:0007669"/>
    <property type="project" value="TreeGrafter"/>
</dbReference>
<dbReference type="InterPro" id="IPR000717">
    <property type="entry name" value="PCI_dom"/>
</dbReference>
<evidence type="ECO:0000256" key="1">
    <source>
        <dbReference type="ARBA" id="ARBA00025771"/>
    </source>
</evidence>
<proteinExistence type="inferred from homology"/>
<evidence type="ECO:0000313" key="4">
    <source>
        <dbReference type="Proteomes" id="UP000054248"/>
    </source>
</evidence>
<feature type="domain" description="PCI" evidence="2">
    <location>
        <begin position="211"/>
        <end position="394"/>
    </location>
</feature>
<dbReference type="STRING" id="1051891.A0A0C3QH26"/>
<dbReference type="GO" id="GO:0070390">
    <property type="term" value="C:transcription export complex 2"/>
    <property type="evidence" value="ECO:0007669"/>
    <property type="project" value="TreeGrafter"/>
</dbReference>
<dbReference type="EMBL" id="KN822966">
    <property type="protein sequence ID" value="KIO31075.1"/>
    <property type="molecule type" value="Genomic_DNA"/>
</dbReference>
<comment type="similarity">
    <text evidence="1">Belongs to the CSN12 family.</text>
</comment>
<dbReference type="Pfam" id="PF01399">
    <property type="entry name" value="PCI"/>
    <property type="match status" value="1"/>
</dbReference>
<organism evidence="3 4">
    <name type="scientific">Tulasnella calospora MUT 4182</name>
    <dbReference type="NCBI Taxonomy" id="1051891"/>
    <lineage>
        <taxon>Eukaryota</taxon>
        <taxon>Fungi</taxon>
        <taxon>Dikarya</taxon>
        <taxon>Basidiomycota</taxon>
        <taxon>Agaricomycotina</taxon>
        <taxon>Agaricomycetes</taxon>
        <taxon>Cantharellales</taxon>
        <taxon>Tulasnellaceae</taxon>
        <taxon>Tulasnella</taxon>
    </lineage>
</organism>
<dbReference type="PANTHER" id="PTHR12732:SF0">
    <property type="entry name" value="PCI DOMAIN-CONTAINING PROTEIN 2"/>
    <property type="match status" value="1"/>
</dbReference>